<organism evidence="2 3">
    <name type="scientific">Panicum virgatum</name>
    <name type="common">Blackwell switchgrass</name>
    <dbReference type="NCBI Taxonomy" id="38727"/>
    <lineage>
        <taxon>Eukaryota</taxon>
        <taxon>Viridiplantae</taxon>
        <taxon>Streptophyta</taxon>
        <taxon>Embryophyta</taxon>
        <taxon>Tracheophyta</taxon>
        <taxon>Spermatophyta</taxon>
        <taxon>Magnoliopsida</taxon>
        <taxon>Liliopsida</taxon>
        <taxon>Poales</taxon>
        <taxon>Poaceae</taxon>
        <taxon>PACMAD clade</taxon>
        <taxon>Panicoideae</taxon>
        <taxon>Panicodae</taxon>
        <taxon>Paniceae</taxon>
        <taxon>Panicinae</taxon>
        <taxon>Panicum</taxon>
        <taxon>Panicum sect. Hiantes</taxon>
    </lineage>
</organism>
<comment type="caution">
    <text evidence="2">The sequence shown here is derived from an EMBL/GenBank/DDBJ whole genome shotgun (WGS) entry which is preliminary data.</text>
</comment>
<evidence type="ECO:0000256" key="1">
    <source>
        <dbReference type="SAM" id="MobiDB-lite"/>
    </source>
</evidence>
<proteinExistence type="predicted"/>
<name>A0A8T0SE72_PANVG</name>
<evidence type="ECO:0000313" key="3">
    <source>
        <dbReference type="Proteomes" id="UP000823388"/>
    </source>
</evidence>
<reference evidence="2" key="1">
    <citation type="submission" date="2020-05" db="EMBL/GenBank/DDBJ databases">
        <title>WGS assembly of Panicum virgatum.</title>
        <authorList>
            <person name="Lovell J.T."/>
            <person name="Jenkins J."/>
            <person name="Shu S."/>
            <person name="Juenger T.E."/>
            <person name="Schmutz J."/>
        </authorList>
    </citation>
    <scope>NUCLEOTIDE SEQUENCE</scope>
    <source>
        <strain evidence="2">AP13</strain>
    </source>
</reference>
<protein>
    <submittedName>
        <fullName evidence="2">Uncharacterized protein</fullName>
    </submittedName>
</protein>
<dbReference type="AlphaFoldDB" id="A0A8T0SE72"/>
<feature type="compositionally biased region" description="Low complexity" evidence="1">
    <location>
        <begin position="131"/>
        <end position="155"/>
    </location>
</feature>
<keyword evidence="3" id="KW-1185">Reference proteome</keyword>
<feature type="region of interest" description="Disordered" evidence="1">
    <location>
        <begin position="27"/>
        <end position="112"/>
    </location>
</feature>
<dbReference type="EMBL" id="CM029045">
    <property type="protein sequence ID" value="KAG2594659.1"/>
    <property type="molecule type" value="Genomic_DNA"/>
</dbReference>
<feature type="region of interest" description="Disordered" evidence="1">
    <location>
        <begin position="125"/>
        <end position="162"/>
    </location>
</feature>
<gene>
    <name evidence="2" type="ORF">PVAP13_5KG012212</name>
</gene>
<dbReference type="Proteomes" id="UP000823388">
    <property type="component" value="Chromosome 5K"/>
</dbReference>
<evidence type="ECO:0000313" key="2">
    <source>
        <dbReference type="EMBL" id="KAG2594659.1"/>
    </source>
</evidence>
<sequence length="162" mass="17189">MGQETAGATSPITTVLLVSHCTVTSNGTTTVTRKMPEQTAVGTHHHSVVDTPPRRTPAPPEAEAKPRPHVAVAKGQQRTPPPDQRHRRAAPAWRPREAGPSQPRNRRRCQAVSLSLPSHVSIRRCRRAVSRRTPGAATKVDASAAAAAAAAGHAEGPARREA</sequence>
<accession>A0A8T0SE72</accession>